<dbReference type="Proteomes" id="UP001596972">
    <property type="component" value="Unassembled WGS sequence"/>
</dbReference>
<comment type="catalytic activity">
    <reaction evidence="1">
        <text>ATP + protein L-histidine = ADP + protein N-phospho-L-histidine.</text>
        <dbReference type="EC" id="2.7.13.3"/>
    </reaction>
</comment>
<dbReference type="InterPro" id="IPR050482">
    <property type="entry name" value="Sensor_HK_TwoCompSys"/>
</dbReference>
<evidence type="ECO:0000313" key="12">
    <source>
        <dbReference type="EMBL" id="MFD0904464.1"/>
    </source>
</evidence>
<dbReference type="RefSeq" id="WP_378304342.1">
    <property type="nucleotide sequence ID" value="NZ_JBHTJA010000086.1"/>
</dbReference>
<evidence type="ECO:0000313" key="13">
    <source>
        <dbReference type="Proteomes" id="UP001596972"/>
    </source>
</evidence>
<dbReference type="GO" id="GO:0016301">
    <property type="term" value="F:kinase activity"/>
    <property type="evidence" value="ECO:0007669"/>
    <property type="project" value="UniProtKB-KW"/>
</dbReference>
<evidence type="ECO:0000256" key="3">
    <source>
        <dbReference type="ARBA" id="ARBA00022553"/>
    </source>
</evidence>
<dbReference type="InterPro" id="IPR036890">
    <property type="entry name" value="HATPase_C_sf"/>
</dbReference>
<evidence type="ECO:0000256" key="7">
    <source>
        <dbReference type="ARBA" id="ARBA00022840"/>
    </source>
</evidence>
<dbReference type="PANTHER" id="PTHR24421">
    <property type="entry name" value="NITRATE/NITRITE SENSOR PROTEIN NARX-RELATED"/>
    <property type="match status" value="1"/>
</dbReference>
<keyword evidence="13" id="KW-1185">Reference proteome</keyword>
<dbReference type="EC" id="2.7.13.3" evidence="2"/>
<evidence type="ECO:0000256" key="10">
    <source>
        <dbReference type="SAM" id="MobiDB-lite"/>
    </source>
</evidence>
<evidence type="ECO:0000256" key="5">
    <source>
        <dbReference type="ARBA" id="ARBA00022741"/>
    </source>
</evidence>
<comment type="caution">
    <text evidence="12">The sequence shown here is derived from an EMBL/GenBank/DDBJ whole genome shotgun (WGS) entry which is preliminary data.</text>
</comment>
<keyword evidence="4" id="KW-0808">Transferase</keyword>
<evidence type="ECO:0000256" key="9">
    <source>
        <dbReference type="SAM" id="Coils"/>
    </source>
</evidence>
<accession>A0ABW3EY04</accession>
<proteinExistence type="predicted"/>
<feature type="domain" description="Histidine kinase/HSP90-like ATPase" evidence="11">
    <location>
        <begin position="307"/>
        <end position="400"/>
    </location>
</feature>
<evidence type="ECO:0000256" key="4">
    <source>
        <dbReference type="ARBA" id="ARBA00022679"/>
    </source>
</evidence>
<dbReference type="Gene3D" id="1.20.5.1930">
    <property type="match status" value="1"/>
</dbReference>
<protein>
    <recommendedName>
        <fullName evidence="2">histidine kinase</fullName>
        <ecNumber evidence="2">2.7.13.3</ecNumber>
    </recommendedName>
</protein>
<keyword evidence="9" id="KW-0175">Coiled coil</keyword>
<dbReference type="EMBL" id="JBHTJA010000086">
    <property type="protein sequence ID" value="MFD0904464.1"/>
    <property type="molecule type" value="Genomic_DNA"/>
</dbReference>
<reference evidence="13" key="1">
    <citation type="journal article" date="2019" name="Int. J. Syst. Evol. Microbiol.">
        <title>The Global Catalogue of Microorganisms (GCM) 10K type strain sequencing project: providing services to taxonomists for standard genome sequencing and annotation.</title>
        <authorList>
            <consortium name="The Broad Institute Genomics Platform"/>
            <consortium name="The Broad Institute Genome Sequencing Center for Infectious Disease"/>
            <person name="Wu L."/>
            <person name="Ma J."/>
        </authorList>
    </citation>
    <scope>NUCLEOTIDE SEQUENCE [LARGE SCALE GENOMIC DNA]</scope>
    <source>
        <strain evidence="13">JCM 31202</strain>
    </source>
</reference>
<gene>
    <name evidence="12" type="ORF">ACFQ11_29050</name>
</gene>
<evidence type="ECO:0000256" key="2">
    <source>
        <dbReference type="ARBA" id="ARBA00012438"/>
    </source>
</evidence>
<dbReference type="SUPFAM" id="SSF55874">
    <property type="entry name" value="ATPase domain of HSP90 chaperone/DNA topoisomerase II/histidine kinase"/>
    <property type="match status" value="1"/>
</dbReference>
<organism evidence="12 13">
    <name type="scientific">Actinomadura sediminis</name>
    <dbReference type="NCBI Taxonomy" id="1038904"/>
    <lineage>
        <taxon>Bacteria</taxon>
        <taxon>Bacillati</taxon>
        <taxon>Actinomycetota</taxon>
        <taxon>Actinomycetes</taxon>
        <taxon>Streptosporangiales</taxon>
        <taxon>Thermomonosporaceae</taxon>
        <taxon>Actinomadura</taxon>
    </lineage>
</organism>
<dbReference type="InterPro" id="IPR003594">
    <property type="entry name" value="HATPase_dom"/>
</dbReference>
<evidence type="ECO:0000256" key="1">
    <source>
        <dbReference type="ARBA" id="ARBA00000085"/>
    </source>
</evidence>
<name>A0ABW3EY04_9ACTN</name>
<dbReference type="Gene3D" id="3.30.565.10">
    <property type="entry name" value="Histidine kinase-like ATPase, C-terminal domain"/>
    <property type="match status" value="1"/>
</dbReference>
<dbReference type="PANTHER" id="PTHR24421:SF10">
    <property type="entry name" value="NITRATE_NITRITE SENSOR PROTEIN NARQ"/>
    <property type="match status" value="1"/>
</dbReference>
<dbReference type="InterPro" id="IPR011712">
    <property type="entry name" value="Sig_transdc_His_kin_sub3_dim/P"/>
</dbReference>
<dbReference type="Pfam" id="PF23539">
    <property type="entry name" value="DUF7134"/>
    <property type="match status" value="1"/>
</dbReference>
<evidence type="ECO:0000256" key="8">
    <source>
        <dbReference type="ARBA" id="ARBA00023012"/>
    </source>
</evidence>
<dbReference type="Pfam" id="PF07730">
    <property type="entry name" value="HisKA_3"/>
    <property type="match status" value="1"/>
</dbReference>
<keyword evidence="6 12" id="KW-0418">Kinase</keyword>
<dbReference type="SMART" id="SM00387">
    <property type="entry name" value="HATPase_c"/>
    <property type="match status" value="1"/>
</dbReference>
<sequence length="402" mass="42187">MSVLARPLRAFRRPPDFAVDAALALAVLLAQLAPFTTMREPWSAALYAPVLGSSLPLLFRRRLPVTVMVAVLVSIPLYDLVGGGPSQPIWYGWLIAVYTVADRSPRRDRVLALAITAASTLLVVRPGSVDTAVRGAAIWLAAYALGRAAALRRQRAAVLEERAVRLERERRLEAERAAARERTRIARDMHDVLAHAVSLMVVQAESGPLVVRSDPDRAEAAFDAIAASGRDAMGQLRRMLGLLKDGDGPRDPQPGLARLPELAGRVRETGLRVSLSIGGVPVPGPSADGTPDPGRAAAARLAALRPDVDVAAYRIVQEALTNAVKHAGADHVDVAVTWEGDVLRVTVTDDGRGPGRTGAGGGRGLIGVRERAAACGGDASFGPAPGGRGARVEARLPAGAGA</sequence>
<feature type="coiled-coil region" evidence="9">
    <location>
        <begin position="149"/>
        <end position="176"/>
    </location>
</feature>
<keyword evidence="3" id="KW-0597">Phosphoprotein</keyword>
<keyword evidence="5" id="KW-0547">Nucleotide-binding</keyword>
<dbReference type="CDD" id="cd16917">
    <property type="entry name" value="HATPase_UhpB-NarQ-NarX-like"/>
    <property type="match status" value="1"/>
</dbReference>
<keyword evidence="8" id="KW-0902">Two-component regulatory system</keyword>
<evidence type="ECO:0000256" key="6">
    <source>
        <dbReference type="ARBA" id="ARBA00022777"/>
    </source>
</evidence>
<evidence type="ECO:0000259" key="11">
    <source>
        <dbReference type="SMART" id="SM00387"/>
    </source>
</evidence>
<dbReference type="Pfam" id="PF02518">
    <property type="entry name" value="HATPase_c"/>
    <property type="match status" value="1"/>
</dbReference>
<feature type="region of interest" description="Disordered" evidence="10">
    <location>
        <begin position="379"/>
        <end position="402"/>
    </location>
</feature>
<dbReference type="InterPro" id="IPR055558">
    <property type="entry name" value="DUF7134"/>
</dbReference>
<keyword evidence="7" id="KW-0067">ATP-binding</keyword>